<comment type="caution">
    <text evidence="5">The sequence shown here is derived from an EMBL/GenBank/DDBJ whole genome shotgun (WGS) entry which is preliminary data.</text>
</comment>
<evidence type="ECO:0000256" key="3">
    <source>
        <dbReference type="ARBA" id="ARBA00023125"/>
    </source>
</evidence>
<dbReference type="GO" id="GO:0003677">
    <property type="term" value="F:DNA binding"/>
    <property type="evidence" value="ECO:0007669"/>
    <property type="project" value="UniProtKB-KW"/>
</dbReference>
<dbReference type="PROSITE" id="PS51898">
    <property type="entry name" value="TYR_RECOMBINASE"/>
    <property type="match status" value="1"/>
</dbReference>
<evidence type="ECO:0000256" key="1">
    <source>
        <dbReference type="ARBA" id="ARBA00008857"/>
    </source>
</evidence>
<dbReference type="GO" id="GO:0006310">
    <property type="term" value="P:DNA recombination"/>
    <property type="evidence" value="ECO:0007669"/>
    <property type="project" value="UniProtKB-KW"/>
</dbReference>
<dbReference type="InterPro" id="IPR002104">
    <property type="entry name" value="Integrase_catalytic"/>
</dbReference>
<keyword evidence="2" id="KW-0229">DNA integration</keyword>
<dbReference type="Gene3D" id="1.10.150.130">
    <property type="match status" value="1"/>
</dbReference>
<reference evidence="5 6" key="1">
    <citation type="submission" date="2018-11" db="EMBL/GenBank/DDBJ databases">
        <authorList>
            <consortium name="Veterinary Laboratory Investigation and Response Network"/>
        </authorList>
    </citation>
    <scope>NUCLEOTIDE SEQUENCE [LARGE SCALE GENOMIC DNA]</scope>
    <source>
        <strain evidence="5 6">SPSE-18-VL-LA-PA-Ryan-0021</strain>
    </source>
</reference>
<evidence type="ECO:0000313" key="6">
    <source>
        <dbReference type="Proteomes" id="UP000600220"/>
    </source>
</evidence>
<dbReference type="Pfam" id="PF00589">
    <property type="entry name" value="Phage_integrase"/>
    <property type="match status" value="1"/>
</dbReference>
<dbReference type="SUPFAM" id="SSF56349">
    <property type="entry name" value="DNA breaking-rejoining enzymes"/>
    <property type="match status" value="1"/>
</dbReference>
<dbReference type="Gene3D" id="1.10.443.10">
    <property type="entry name" value="Intergrase catalytic core"/>
    <property type="match status" value="1"/>
</dbReference>
<proteinExistence type="inferred from homology"/>
<keyword evidence="6" id="KW-1185">Reference proteome</keyword>
<dbReference type="InterPro" id="IPR050808">
    <property type="entry name" value="Phage_Integrase"/>
</dbReference>
<dbReference type="InterPro" id="IPR010998">
    <property type="entry name" value="Integrase_recombinase_N"/>
</dbReference>
<accession>A0A8H9C2N1</accession>
<dbReference type="EMBL" id="AAXKXX010000036">
    <property type="protein sequence ID" value="EGQ4386054.1"/>
    <property type="molecule type" value="Genomic_DNA"/>
</dbReference>
<evidence type="ECO:0000256" key="2">
    <source>
        <dbReference type="ARBA" id="ARBA00022908"/>
    </source>
</evidence>
<keyword evidence="4" id="KW-0233">DNA recombination</keyword>
<protein>
    <submittedName>
        <fullName evidence="5">Site-specific integrase</fullName>
    </submittedName>
</protein>
<evidence type="ECO:0000313" key="5">
    <source>
        <dbReference type="EMBL" id="EGQ4386054.1"/>
    </source>
</evidence>
<dbReference type="InterPro" id="IPR011010">
    <property type="entry name" value="DNA_brk_join_enz"/>
</dbReference>
<dbReference type="RefSeq" id="WP_100004606.1">
    <property type="nucleotide sequence ID" value="NZ_BAAFIP010000114.1"/>
</dbReference>
<organism evidence="5 6">
    <name type="scientific">Staphylococcus pseudintermedius</name>
    <dbReference type="NCBI Taxonomy" id="283734"/>
    <lineage>
        <taxon>Bacteria</taxon>
        <taxon>Bacillati</taxon>
        <taxon>Bacillota</taxon>
        <taxon>Bacilli</taxon>
        <taxon>Bacillales</taxon>
        <taxon>Staphylococcaceae</taxon>
        <taxon>Staphylococcus</taxon>
        <taxon>Staphylococcus intermedius group</taxon>
    </lineage>
</organism>
<dbReference type="InterPro" id="IPR025269">
    <property type="entry name" value="SAM-like_dom"/>
</dbReference>
<gene>
    <name evidence="5" type="ORF">EGV54_13435</name>
</gene>
<dbReference type="CDD" id="cd01189">
    <property type="entry name" value="INT_ICEBs1_C_like"/>
    <property type="match status" value="1"/>
</dbReference>
<dbReference type="GO" id="GO:0015074">
    <property type="term" value="P:DNA integration"/>
    <property type="evidence" value="ECO:0007669"/>
    <property type="project" value="UniProtKB-KW"/>
</dbReference>
<sequence>MRVTKRGNTYQYDFYYKGKRYRKGGYLSKKLAMTAMSLKHTELVEGFDVGQKISFVQYYKHWVEVTKQNQINEKSYQRYITAINVFEDCFGQALIEDINILSYRRFLKKYGEGYYCNNGTLRPRTTNTVSKLNNCLRQAFESAIDQGLIKVNPTKNAKPLGFKASQVVDEKFMTLEELKLLLKHVKGKKHLSYLCIFILIITGSRFRPVRELRYEHLDLENSTIFLDDRKNKYSQRKIKVPLDDLKYISEILEAHPKNQNGYIFHNKVNFISYKAVNDVLKNFCIQNRLQHYTLKSLRHTHCSYLLAQGMTIQYISKRLGHADIHTTLTIYSHLLKEYEDAEDESLIHHLQGLSDS</sequence>
<dbReference type="Proteomes" id="UP000600220">
    <property type="component" value="Unassembled WGS sequence"/>
</dbReference>
<dbReference type="InterPro" id="IPR013762">
    <property type="entry name" value="Integrase-like_cat_sf"/>
</dbReference>
<comment type="similarity">
    <text evidence="1">Belongs to the 'phage' integrase family.</text>
</comment>
<dbReference type="PANTHER" id="PTHR30629">
    <property type="entry name" value="PROPHAGE INTEGRASE"/>
    <property type="match status" value="1"/>
</dbReference>
<name>A0A8H9C2N1_STAPS</name>
<dbReference type="AlphaFoldDB" id="A0A8H9C2N1"/>
<dbReference type="PANTHER" id="PTHR30629:SF2">
    <property type="entry name" value="PROPHAGE INTEGRASE INTS-RELATED"/>
    <property type="match status" value="1"/>
</dbReference>
<keyword evidence="3" id="KW-0238">DNA-binding</keyword>
<dbReference type="Pfam" id="PF13102">
    <property type="entry name" value="Phage_int_SAM_5"/>
    <property type="match status" value="1"/>
</dbReference>
<evidence type="ECO:0000256" key="4">
    <source>
        <dbReference type="ARBA" id="ARBA00023172"/>
    </source>
</evidence>